<evidence type="ECO:0000313" key="2">
    <source>
        <dbReference type="EMBL" id="KAK3251350.1"/>
    </source>
</evidence>
<dbReference type="AlphaFoldDB" id="A0AAE0F5Q4"/>
<dbReference type="Proteomes" id="UP001190700">
    <property type="component" value="Unassembled WGS sequence"/>
</dbReference>
<accession>A0AAE0F5Q4</accession>
<dbReference type="Pfam" id="PF04525">
    <property type="entry name" value="LOR"/>
    <property type="match status" value="1"/>
</dbReference>
<sequence>MGGKGSKAKAVGSPANGPVNVLGQQYVLSERSALKMKQKFWSSWGNGDYQVKDLDDKVWFVCDQKFWDLNNERSLLDGNGEVVCTALEKLASVRSTWHIYQNGFRKATIAKKILSTKSWGEVYMVYVWDTPDTLDKFTKDSDTELDPYQPTLCIRTSFTGWGIEMFTLEAGKTEPTKDSVPWARTQETLSWRDVVLDAETYLLEVAPNVDIAFANMLTMIVAKDLD</sequence>
<dbReference type="InterPro" id="IPR007612">
    <property type="entry name" value="LOR"/>
</dbReference>
<name>A0AAE0F5Q4_9CHLO</name>
<gene>
    <name evidence="2" type="ORF">CYMTET_39311</name>
</gene>
<protein>
    <submittedName>
        <fullName evidence="2">Uncharacterized protein</fullName>
    </submittedName>
</protein>
<comment type="caution">
    <text evidence="2">The sequence shown here is derived from an EMBL/GenBank/DDBJ whole genome shotgun (WGS) entry which is preliminary data.</text>
</comment>
<dbReference type="InterPro" id="IPR038595">
    <property type="entry name" value="LOR_sf"/>
</dbReference>
<dbReference type="PANTHER" id="PTHR31087">
    <property type="match status" value="1"/>
</dbReference>
<dbReference type="InterPro" id="IPR025659">
    <property type="entry name" value="Tubby-like_C"/>
</dbReference>
<dbReference type="Gene3D" id="2.40.160.200">
    <property type="entry name" value="LURP1-related"/>
    <property type="match status" value="1"/>
</dbReference>
<reference evidence="2 3" key="1">
    <citation type="journal article" date="2015" name="Genome Biol. Evol.">
        <title>Comparative Genomics of a Bacterivorous Green Alga Reveals Evolutionary Causalities and Consequences of Phago-Mixotrophic Mode of Nutrition.</title>
        <authorList>
            <person name="Burns J.A."/>
            <person name="Paasch A."/>
            <person name="Narechania A."/>
            <person name="Kim E."/>
        </authorList>
    </citation>
    <scope>NUCLEOTIDE SEQUENCE [LARGE SCALE GENOMIC DNA]</scope>
    <source>
        <strain evidence="2 3">PLY_AMNH</strain>
    </source>
</reference>
<proteinExistence type="inferred from homology"/>
<evidence type="ECO:0000256" key="1">
    <source>
        <dbReference type="ARBA" id="ARBA00005437"/>
    </source>
</evidence>
<dbReference type="EMBL" id="LGRX02026099">
    <property type="protein sequence ID" value="KAK3251350.1"/>
    <property type="molecule type" value="Genomic_DNA"/>
</dbReference>
<evidence type="ECO:0000313" key="3">
    <source>
        <dbReference type="Proteomes" id="UP001190700"/>
    </source>
</evidence>
<dbReference type="SUPFAM" id="SSF54518">
    <property type="entry name" value="Tubby C-terminal domain-like"/>
    <property type="match status" value="1"/>
</dbReference>
<dbReference type="PANTHER" id="PTHR31087:SF161">
    <property type="entry name" value="TUBBY C 2 FAMILY PROTEIN"/>
    <property type="match status" value="1"/>
</dbReference>
<keyword evidence="3" id="KW-1185">Reference proteome</keyword>
<organism evidence="2 3">
    <name type="scientific">Cymbomonas tetramitiformis</name>
    <dbReference type="NCBI Taxonomy" id="36881"/>
    <lineage>
        <taxon>Eukaryota</taxon>
        <taxon>Viridiplantae</taxon>
        <taxon>Chlorophyta</taxon>
        <taxon>Pyramimonadophyceae</taxon>
        <taxon>Pyramimonadales</taxon>
        <taxon>Pyramimonadaceae</taxon>
        <taxon>Cymbomonas</taxon>
    </lineage>
</organism>
<comment type="similarity">
    <text evidence="1">Belongs to the LOR family.</text>
</comment>